<dbReference type="HOGENOM" id="CLU_1238184_0_0_0"/>
<keyword evidence="6" id="KW-1133">Transmembrane helix</keyword>
<dbReference type="InterPro" id="IPR012338">
    <property type="entry name" value="Beta-lactam/transpept-like"/>
</dbReference>
<name>A0A081BMJ6_9BACT</name>
<evidence type="ECO:0000256" key="2">
    <source>
        <dbReference type="ARBA" id="ARBA00022679"/>
    </source>
</evidence>
<evidence type="ECO:0000259" key="9">
    <source>
        <dbReference type="Pfam" id="PF00905"/>
    </source>
</evidence>
<dbReference type="GO" id="GO:0008658">
    <property type="term" value="F:penicillin binding"/>
    <property type="evidence" value="ECO:0007669"/>
    <property type="project" value="InterPro"/>
</dbReference>
<dbReference type="GO" id="GO:0008360">
    <property type="term" value="P:regulation of cell shape"/>
    <property type="evidence" value="ECO:0007669"/>
    <property type="project" value="UniProtKB-KW"/>
</dbReference>
<keyword evidence="4" id="KW-0133">Cell shape</keyword>
<dbReference type="STRING" id="1499966.U14_02857"/>
<dbReference type="SUPFAM" id="SSF56601">
    <property type="entry name" value="beta-lactamase/transpeptidase-like"/>
    <property type="match status" value="1"/>
</dbReference>
<accession>A0A081BMJ6</accession>
<dbReference type="Proteomes" id="UP000030700">
    <property type="component" value="Unassembled WGS sequence"/>
</dbReference>
<dbReference type="InterPro" id="IPR001460">
    <property type="entry name" value="PCN-bd_Tpept"/>
</dbReference>
<evidence type="ECO:0000256" key="3">
    <source>
        <dbReference type="ARBA" id="ARBA00022692"/>
    </source>
</evidence>
<evidence type="ECO:0000256" key="7">
    <source>
        <dbReference type="ARBA" id="ARBA00023136"/>
    </source>
</evidence>
<feature type="domain" description="Penicillin-binding protein transpeptidase" evidence="9">
    <location>
        <begin position="27"/>
        <end position="153"/>
    </location>
</feature>
<evidence type="ECO:0000256" key="6">
    <source>
        <dbReference type="ARBA" id="ARBA00022989"/>
    </source>
</evidence>
<proteinExistence type="predicted"/>
<keyword evidence="7" id="KW-0472">Membrane</keyword>
<protein>
    <submittedName>
        <fullName evidence="10">Penicillin-binding protein, 1A family</fullName>
    </submittedName>
</protein>
<sequence>MNVGLDDLIASLRRLGIQSTIEPVPSIALGAFEVTPMELASAYAVLDNDGQKPFLLTLKEVVSERGEIKERRHVDLVSVATPAKSYLVTNLLEGAVDRGTGKVIRSMGIDFPCAGKTGTTSDYIDSWFAGYTTDLVVVVWVGYDDNRPTNLTGAQGAARVWARFFQRILPWIHPEPFRIPPGVVQRIVCAESGRLATNSCTQKRLEFFLSDLVPQELCPIHKK</sequence>
<keyword evidence="2" id="KW-0808">Transferase</keyword>
<organism evidence="10">
    <name type="scientific">Candidatus Moduliflexus flocculans</name>
    <dbReference type="NCBI Taxonomy" id="1499966"/>
    <lineage>
        <taxon>Bacteria</taxon>
        <taxon>Candidatus Moduliflexota</taxon>
        <taxon>Candidatus Moduliflexia</taxon>
        <taxon>Candidatus Moduliflexales</taxon>
        <taxon>Candidatus Moduliflexaceae</taxon>
    </lineage>
</organism>
<keyword evidence="8" id="KW-0961">Cell wall biogenesis/degradation</keyword>
<evidence type="ECO:0000313" key="11">
    <source>
        <dbReference type="Proteomes" id="UP000030700"/>
    </source>
</evidence>
<dbReference type="GO" id="GO:0009252">
    <property type="term" value="P:peptidoglycan biosynthetic process"/>
    <property type="evidence" value="ECO:0007669"/>
    <property type="project" value="UniProtKB-KW"/>
</dbReference>
<dbReference type="AlphaFoldDB" id="A0A081BMJ6"/>
<dbReference type="Gene3D" id="3.40.710.10">
    <property type="entry name" value="DD-peptidase/beta-lactamase superfamily"/>
    <property type="match status" value="1"/>
</dbReference>
<dbReference type="GO" id="GO:0030288">
    <property type="term" value="C:outer membrane-bounded periplasmic space"/>
    <property type="evidence" value="ECO:0007669"/>
    <property type="project" value="TreeGrafter"/>
</dbReference>
<evidence type="ECO:0000256" key="4">
    <source>
        <dbReference type="ARBA" id="ARBA00022960"/>
    </source>
</evidence>
<reference evidence="10" key="1">
    <citation type="journal article" date="2015" name="PeerJ">
        <title>First genomic representation of candidate bacterial phylum KSB3 points to enhanced environmental sensing as a trigger of wastewater bulking.</title>
        <authorList>
            <person name="Sekiguchi Y."/>
            <person name="Ohashi A."/>
            <person name="Parks D.H."/>
            <person name="Yamauchi T."/>
            <person name="Tyson G.W."/>
            <person name="Hugenholtz P."/>
        </authorList>
    </citation>
    <scope>NUCLEOTIDE SEQUENCE [LARGE SCALE GENOMIC DNA]</scope>
</reference>
<dbReference type="InterPro" id="IPR050396">
    <property type="entry name" value="Glycosyltr_51/Transpeptidase"/>
</dbReference>
<dbReference type="GO" id="GO:0008955">
    <property type="term" value="F:peptidoglycan glycosyltransferase activity"/>
    <property type="evidence" value="ECO:0007669"/>
    <property type="project" value="TreeGrafter"/>
</dbReference>
<dbReference type="GO" id="GO:0071555">
    <property type="term" value="P:cell wall organization"/>
    <property type="evidence" value="ECO:0007669"/>
    <property type="project" value="UniProtKB-KW"/>
</dbReference>
<keyword evidence="5" id="KW-0573">Peptidoglycan synthesis</keyword>
<dbReference type="Pfam" id="PF00905">
    <property type="entry name" value="Transpeptidase"/>
    <property type="match status" value="1"/>
</dbReference>
<keyword evidence="3" id="KW-0812">Transmembrane</keyword>
<evidence type="ECO:0000256" key="8">
    <source>
        <dbReference type="ARBA" id="ARBA00023316"/>
    </source>
</evidence>
<dbReference type="PANTHER" id="PTHR32282">
    <property type="entry name" value="BINDING PROTEIN TRANSPEPTIDASE, PUTATIVE-RELATED"/>
    <property type="match status" value="1"/>
</dbReference>
<evidence type="ECO:0000313" key="10">
    <source>
        <dbReference type="EMBL" id="GAK51612.1"/>
    </source>
</evidence>
<evidence type="ECO:0000256" key="5">
    <source>
        <dbReference type="ARBA" id="ARBA00022984"/>
    </source>
</evidence>
<dbReference type="PANTHER" id="PTHR32282:SF27">
    <property type="entry name" value="PENICILLIN-BINDING PROTEIN 1A"/>
    <property type="match status" value="1"/>
</dbReference>
<evidence type="ECO:0000256" key="1">
    <source>
        <dbReference type="ARBA" id="ARBA00022676"/>
    </source>
</evidence>
<gene>
    <name evidence="10" type="ORF">U14_02857</name>
</gene>
<dbReference type="EMBL" id="DF820457">
    <property type="protein sequence ID" value="GAK51612.1"/>
    <property type="molecule type" value="Genomic_DNA"/>
</dbReference>
<keyword evidence="1" id="KW-0328">Glycosyltransferase</keyword>
<keyword evidence="11" id="KW-1185">Reference proteome</keyword>